<dbReference type="Proteomes" id="UP000800093">
    <property type="component" value="Unassembled WGS sequence"/>
</dbReference>
<reference evidence="4" key="1">
    <citation type="journal article" date="2020" name="Stud. Mycol.">
        <title>101 Dothideomycetes genomes: A test case for predicting lifestyles and emergence of pathogens.</title>
        <authorList>
            <person name="Haridas S."/>
            <person name="Albert R."/>
            <person name="Binder M."/>
            <person name="Bloem J."/>
            <person name="LaButti K."/>
            <person name="Salamov A."/>
            <person name="Andreopoulos B."/>
            <person name="Baker S."/>
            <person name="Barry K."/>
            <person name="Bills G."/>
            <person name="Bluhm B."/>
            <person name="Cannon C."/>
            <person name="Castanera R."/>
            <person name="Culley D."/>
            <person name="Daum C."/>
            <person name="Ezra D."/>
            <person name="Gonzalez J."/>
            <person name="Henrissat B."/>
            <person name="Kuo A."/>
            <person name="Liang C."/>
            <person name="Lipzen A."/>
            <person name="Lutzoni F."/>
            <person name="Magnuson J."/>
            <person name="Mondo S."/>
            <person name="Nolan M."/>
            <person name="Ohm R."/>
            <person name="Pangilinan J."/>
            <person name="Park H.-J."/>
            <person name="Ramirez L."/>
            <person name="Alfaro M."/>
            <person name="Sun H."/>
            <person name="Tritt A."/>
            <person name="Yoshinaga Y."/>
            <person name="Zwiers L.-H."/>
            <person name="Turgeon B."/>
            <person name="Goodwin S."/>
            <person name="Spatafora J."/>
            <person name="Crous P."/>
            <person name="Grigoriev I."/>
        </authorList>
    </citation>
    <scope>NUCLEOTIDE SEQUENCE [LARGE SCALE GENOMIC DNA]</scope>
    <source>
        <strain evidence="4">CBS 304.66</strain>
    </source>
</reference>
<accession>A0A9P4TQK3</accession>
<feature type="compositionally biased region" description="Basic and acidic residues" evidence="1">
    <location>
        <begin position="1"/>
        <end position="16"/>
    </location>
</feature>
<protein>
    <submittedName>
        <fullName evidence="3">Uncharacterized protein</fullName>
    </submittedName>
</protein>
<gene>
    <name evidence="3" type="ORF">CC78DRAFT_539642</name>
</gene>
<organism evidence="3 4">
    <name type="scientific">Lojkania enalia</name>
    <dbReference type="NCBI Taxonomy" id="147567"/>
    <lineage>
        <taxon>Eukaryota</taxon>
        <taxon>Fungi</taxon>
        <taxon>Dikarya</taxon>
        <taxon>Ascomycota</taxon>
        <taxon>Pezizomycotina</taxon>
        <taxon>Dothideomycetes</taxon>
        <taxon>Pleosporomycetidae</taxon>
        <taxon>Pleosporales</taxon>
        <taxon>Pleosporales incertae sedis</taxon>
        <taxon>Lojkania</taxon>
    </lineage>
</organism>
<dbReference type="EMBL" id="ML986581">
    <property type="protein sequence ID" value="KAF2269708.1"/>
    <property type="molecule type" value="Genomic_DNA"/>
</dbReference>
<evidence type="ECO:0000256" key="1">
    <source>
        <dbReference type="SAM" id="MobiDB-lite"/>
    </source>
</evidence>
<keyword evidence="2" id="KW-1133">Transmembrane helix</keyword>
<name>A0A9P4TQK3_9PLEO</name>
<feature type="transmembrane region" description="Helical" evidence="2">
    <location>
        <begin position="352"/>
        <end position="374"/>
    </location>
</feature>
<keyword evidence="2" id="KW-0472">Membrane</keyword>
<keyword evidence="2" id="KW-0812">Transmembrane</keyword>
<feature type="region of interest" description="Disordered" evidence="1">
    <location>
        <begin position="1"/>
        <end position="31"/>
    </location>
</feature>
<proteinExistence type="predicted"/>
<evidence type="ECO:0000313" key="3">
    <source>
        <dbReference type="EMBL" id="KAF2269708.1"/>
    </source>
</evidence>
<dbReference type="AlphaFoldDB" id="A0A9P4TQK3"/>
<keyword evidence="4" id="KW-1185">Reference proteome</keyword>
<comment type="caution">
    <text evidence="3">The sequence shown here is derived from an EMBL/GenBank/DDBJ whole genome shotgun (WGS) entry which is preliminary data.</text>
</comment>
<sequence>MDRFNSEKDASKPRDSHKTRRIDQSLPVRPCLRPRLSDSSILGTAGFRDGSVDRRRSLSIGRSLRASSDIWVDAATPIESSTESTRSLPKKIYSPSWKPSTRNNFMIKTTRQKARDIPTTNPRADYVAKWRARREALITVDEPTALSDIMSESEFDFIEPNLDESPSDILACKAQRENKSGGIAMQDPELAASSLVPYDAPPHCTGSICDHNSRLSSSRSTVSYKEVRWDEPVGIVEPHRRPPANTLIAPIEVFSQKPIPAYPVPANILMTPIETRFQEPVAASPKATLPQPRNVYSQEPIQTSIKLSLSPVPELIYQRPIIKCRIPTAGKGTETVDELEEQGRDQQTEGSFMAGVMFLVLAITIASILHLFYFDSKEALNRYSVWFDFVRNIFEEGTLLQNPILGAVDQTYGNVFGGYHRE</sequence>
<evidence type="ECO:0000313" key="4">
    <source>
        <dbReference type="Proteomes" id="UP000800093"/>
    </source>
</evidence>
<evidence type="ECO:0000256" key="2">
    <source>
        <dbReference type="SAM" id="Phobius"/>
    </source>
</evidence>